<protein>
    <submittedName>
        <fullName evidence="1">Uncharacterized protein</fullName>
    </submittedName>
</protein>
<dbReference type="EnsemblMetazoa" id="CLYHEMT022607.1">
    <property type="protein sequence ID" value="CLYHEMP022607.1"/>
    <property type="gene ID" value="CLYHEMG022607"/>
</dbReference>
<dbReference type="EnsemblMetazoa" id="CLYHEMT022607.2">
    <property type="protein sequence ID" value="CLYHEMP022607.2"/>
    <property type="gene ID" value="CLYHEMG022607"/>
</dbReference>
<dbReference type="AlphaFoldDB" id="A0A7M5XGR5"/>
<name>A0A7M5XGR5_9CNID</name>
<proteinExistence type="predicted"/>
<accession>A0A7M5XGR5</accession>
<sequence>ERLNLFKPLNILFCTDSTNGRILLQAIFLEKVLLLFQIIMTSLLRISHDDTFPKEGITINETVIKGKAEKPTRFYVPNFPGFCSSAEVKDSLLSKNIKNIAYIKQRFDKEYGIPVGG</sequence>
<keyword evidence="2" id="KW-1185">Reference proteome</keyword>
<organism evidence="1 2">
    <name type="scientific">Clytia hemisphaerica</name>
    <dbReference type="NCBI Taxonomy" id="252671"/>
    <lineage>
        <taxon>Eukaryota</taxon>
        <taxon>Metazoa</taxon>
        <taxon>Cnidaria</taxon>
        <taxon>Hydrozoa</taxon>
        <taxon>Hydroidolina</taxon>
        <taxon>Leptothecata</taxon>
        <taxon>Obeliida</taxon>
        <taxon>Clytiidae</taxon>
        <taxon>Clytia</taxon>
    </lineage>
</organism>
<evidence type="ECO:0000313" key="2">
    <source>
        <dbReference type="Proteomes" id="UP000594262"/>
    </source>
</evidence>
<evidence type="ECO:0000313" key="1">
    <source>
        <dbReference type="EnsemblMetazoa" id="CLYHEMP022607.2"/>
    </source>
</evidence>
<dbReference type="Proteomes" id="UP000594262">
    <property type="component" value="Unplaced"/>
</dbReference>
<reference evidence="1" key="1">
    <citation type="submission" date="2021-01" db="UniProtKB">
        <authorList>
            <consortium name="EnsemblMetazoa"/>
        </authorList>
    </citation>
    <scope>IDENTIFICATION</scope>
</reference>